<organism evidence="5 6">
    <name type="scientific">Vulcanimicrobium alpinum</name>
    <dbReference type="NCBI Taxonomy" id="3016050"/>
    <lineage>
        <taxon>Bacteria</taxon>
        <taxon>Bacillati</taxon>
        <taxon>Vulcanimicrobiota</taxon>
        <taxon>Vulcanimicrobiia</taxon>
        <taxon>Vulcanimicrobiales</taxon>
        <taxon>Vulcanimicrobiaceae</taxon>
        <taxon>Vulcanimicrobium</taxon>
    </lineage>
</organism>
<evidence type="ECO:0000313" key="6">
    <source>
        <dbReference type="Proteomes" id="UP001317532"/>
    </source>
</evidence>
<dbReference type="Proteomes" id="UP001317532">
    <property type="component" value="Chromosome"/>
</dbReference>
<dbReference type="SUPFAM" id="SSF53474">
    <property type="entry name" value="alpha/beta-Hydrolases"/>
    <property type="match status" value="1"/>
</dbReference>
<dbReference type="KEGG" id="vab:WPS_27270"/>
<sequence length="371" mass="39794">MSEVLERDVEVGTIELTSGETLHSVVQRVTLYGAAPRPDGSNVVFAPHALTGSSRVADWWDGIFGPGALFDPARWCIAGVNALGGCYGSTGPTSLAPDGTRWGPRFPVVTVADMVEAQRRALAALGVERFGVIIGGSLGGFQTLQWVRAHGDRVAHAIVVGAYDHLRAQGIAQNGAARDAIALDPAFRGGWYDAAPVAGLRLARAIATLTYKSEYLFEARFANRPDRKGGDPSRRLDDRFDVEGYLDHQGDLFAARIDANSYRTLTRAMDLFDLRGREAPAGPTRLTFVGIAGDQLYPPEHVWSCAARWAEAGWDAGYRHQHSDHGHDAFLAEPDQLAALLRDELARGAEGASSCAEGAERATVAACSRTA</sequence>
<dbReference type="GO" id="GO:0009092">
    <property type="term" value="P:homoserine metabolic process"/>
    <property type="evidence" value="ECO:0007669"/>
    <property type="project" value="TreeGrafter"/>
</dbReference>
<comment type="similarity">
    <text evidence="2">Belongs to the AB hydrolase superfamily. MetX family.</text>
</comment>
<gene>
    <name evidence="5" type="primary">metX</name>
    <name evidence="2" type="synonym">metXA</name>
    <name evidence="5" type="ORF">WPS_27270</name>
</gene>
<keyword evidence="6" id="KW-1185">Reference proteome</keyword>
<feature type="binding site" evidence="2">
    <location>
        <position position="204"/>
    </location>
    <ligand>
        <name>substrate</name>
    </ligand>
</feature>
<dbReference type="PANTHER" id="PTHR32268:SF11">
    <property type="entry name" value="HOMOSERINE O-ACETYLTRANSFERASE"/>
    <property type="match status" value="1"/>
</dbReference>
<dbReference type="Gene3D" id="3.40.50.1820">
    <property type="entry name" value="alpha/beta hydrolase"/>
    <property type="match status" value="1"/>
</dbReference>
<reference evidence="5 6" key="1">
    <citation type="journal article" date="2022" name="ISME Commun">
        <title>Vulcanimicrobium alpinus gen. nov. sp. nov., the first cultivated representative of the candidate phylum 'Eremiobacterota', is a metabolically versatile aerobic anoxygenic phototroph.</title>
        <authorList>
            <person name="Yabe S."/>
            <person name="Muto K."/>
            <person name="Abe K."/>
            <person name="Yokota A."/>
            <person name="Staudigel H."/>
            <person name="Tebo B.M."/>
        </authorList>
    </citation>
    <scope>NUCLEOTIDE SEQUENCE [LARGE SCALE GENOMIC DNA]</scope>
    <source>
        <strain evidence="5 6">WC8-2</strain>
    </source>
</reference>
<dbReference type="GO" id="GO:0004414">
    <property type="term" value="F:homoserine O-acetyltransferase activity"/>
    <property type="evidence" value="ECO:0007669"/>
    <property type="project" value="UniProtKB-UniRule"/>
</dbReference>
<keyword evidence="2" id="KW-0486">Methionine biosynthesis</keyword>
<keyword evidence="2" id="KW-0028">Amino-acid biosynthesis</keyword>
<dbReference type="RefSeq" id="WP_317995043.1">
    <property type="nucleotide sequence ID" value="NZ_AP025523.1"/>
</dbReference>
<name>A0AAN2CAT3_UNVUL</name>
<comment type="caution">
    <text evidence="2">Lacks conserved residue(s) required for the propagation of feature annotation.</text>
</comment>
<dbReference type="Pfam" id="PF00561">
    <property type="entry name" value="Abhydrolase_1"/>
    <property type="match status" value="1"/>
</dbReference>
<dbReference type="EC" id="2.3.1.31" evidence="2"/>
<dbReference type="InterPro" id="IPR000073">
    <property type="entry name" value="AB_hydrolase_1"/>
</dbReference>
<keyword evidence="2" id="KW-0012">Acyltransferase</keyword>
<dbReference type="PANTHER" id="PTHR32268">
    <property type="entry name" value="HOMOSERINE O-ACETYLTRANSFERASE"/>
    <property type="match status" value="1"/>
</dbReference>
<evidence type="ECO:0000259" key="4">
    <source>
        <dbReference type="Pfam" id="PF00561"/>
    </source>
</evidence>
<dbReference type="GO" id="GO:0005737">
    <property type="term" value="C:cytoplasm"/>
    <property type="evidence" value="ECO:0007669"/>
    <property type="project" value="UniProtKB-SubCell"/>
</dbReference>
<dbReference type="AlphaFoldDB" id="A0AAN2CAT3"/>
<feature type="active site" evidence="2 3">
    <location>
        <position position="327"/>
    </location>
</feature>
<dbReference type="InterPro" id="IPR008220">
    <property type="entry name" value="HAT_MetX-like"/>
</dbReference>
<proteinExistence type="inferred from homology"/>
<feature type="active site" description="Nucleophile" evidence="2 3">
    <location>
        <position position="137"/>
    </location>
</feature>
<evidence type="ECO:0000256" key="1">
    <source>
        <dbReference type="ARBA" id="ARBA00022679"/>
    </source>
</evidence>
<protein>
    <recommendedName>
        <fullName evidence="2">Homoserine O-acetyltransferase</fullName>
        <shortName evidence="2">HAT</shortName>
        <ecNumber evidence="2">2.3.1.31</ecNumber>
    </recommendedName>
    <alternativeName>
        <fullName evidence="2">Homoserine transacetylase</fullName>
        <shortName evidence="2">HTA</shortName>
    </alternativeName>
</protein>
<comment type="subcellular location">
    <subcellularLocation>
        <location evidence="2">Cytoplasm</location>
    </subcellularLocation>
</comment>
<feature type="active site" evidence="2 3">
    <location>
        <position position="294"/>
    </location>
</feature>
<evidence type="ECO:0000256" key="2">
    <source>
        <dbReference type="HAMAP-Rule" id="MF_00296"/>
    </source>
</evidence>
<accession>A0AAN2CAT3</accession>
<keyword evidence="2" id="KW-0963">Cytoplasm</keyword>
<dbReference type="HAMAP" id="MF_00296">
    <property type="entry name" value="MetX_acyltransf"/>
    <property type="match status" value="1"/>
</dbReference>
<feature type="domain" description="AB hydrolase-1" evidence="4">
    <location>
        <begin position="43"/>
        <end position="333"/>
    </location>
</feature>
<feature type="binding site" evidence="2">
    <location>
        <position position="328"/>
    </location>
    <ligand>
        <name>substrate</name>
    </ligand>
</feature>
<evidence type="ECO:0000313" key="5">
    <source>
        <dbReference type="EMBL" id="BDE07451.1"/>
    </source>
</evidence>
<comment type="function">
    <text evidence="2">Transfers an acetyl group from acetyl-CoA to L-homoserine, forming acetyl-L-homoserine.</text>
</comment>
<dbReference type="InterPro" id="IPR029058">
    <property type="entry name" value="AB_hydrolase_fold"/>
</dbReference>
<comment type="pathway">
    <text evidence="2">Amino-acid biosynthesis; L-methionine biosynthesis via de novo pathway; O-acetyl-L-homoserine from L-homoserine: step 1/1.</text>
</comment>
<dbReference type="PIRSF" id="PIRSF000443">
    <property type="entry name" value="Homoser_Ac_trans"/>
    <property type="match status" value="1"/>
</dbReference>
<dbReference type="NCBIfam" id="TIGR01392">
    <property type="entry name" value="homoserO_Ac_trn"/>
    <property type="match status" value="1"/>
</dbReference>
<evidence type="ECO:0000256" key="3">
    <source>
        <dbReference type="PIRSR" id="PIRSR000443-1"/>
    </source>
</evidence>
<dbReference type="EMBL" id="AP025523">
    <property type="protein sequence ID" value="BDE07451.1"/>
    <property type="molecule type" value="Genomic_DNA"/>
</dbReference>
<comment type="catalytic activity">
    <reaction evidence="2">
        <text>L-homoserine + acetyl-CoA = O-acetyl-L-homoserine + CoA</text>
        <dbReference type="Rhea" id="RHEA:13701"/>
        <dbReference type="ChEBI" id="CHEBI:57287"/>
        <dbReference type="ChEBI" id="CHEBI:57288"/>
        <dbReference type="ChEBI" id="CHEBI:57476"/>
        <dbReference type="ChEBI" id="CHEBI:57716"/>
        <dbReference type="EC" id="2.3.1.31"/>
    </reaction>
</comment>
<dbReference type="GO" id="GO:0009086">
    <property type="term" value="P:methionine biosynthetic process"/>
    <property type="evidence" value="ECO:0007669"/>
    <property type="project" value="UniProtKB-UniRule"/>
</dbReference>
<comment type="subunit">
    <text evidence="2">Homodimer.</text>
</comment>
<keyword evidence="1 2" id="KW-0808">Transferase</keyword>